<feature type="compositionally biased region" description="Low complexity" evidence="1">
    <location>
        <begin position="33"/>
        <end position="53"/>
    </location>
</feature>
<sequence>MTSPSLPIAIAMNKGLRIRSWRPNCLFFSTTCSSRNDTSSPSRSSADDVVSAPGSSERLMSTSPIMERITTKWPLPRME</sequence>
<dbReference type="EMBL" id="JAINDJ010000005">
    <property type="protein sequence ID" value="KAG9447486.1"/>
    <property type="molecule type" value="Genomic_DNA"/>
</dbReference>
<evidence type="ECO:0000313" key="2">
    <source>
        <dbReference type="EMBL" id="KAG9447486.1"/>
    </source>
</evidence>
<keyword evidence="3" id="KW-1185">Reference proteome</keyword>
<accession>A0AAV7EGF7</accession>
<proteinExistence type="predicted"/>
<feature type="region of interest" description="Disordered" evidence="1">
    <location>
        <begin position="32"/>
        <end position="79"/>
    </location>
</feature>
<evidence type="ECO:0000313" key="3">
    <source>
        <dbReference type="Proteomes" id="UP000825729"/>
    </source>
</evidence>
<comment type="caution">
    <text evidence="2">The sequence shown here is derived from an EMBL/GenBank/DDBJ whole genome shotgun (WGS) entry which is preliminary data.</text>
</comment>
<reference evidence="2 3" key="1">
    <citation type="submission" date="2021-07" db="EMBL/GenBank/DDBJ databases">
        <title>The Aristolochia fimbriata genome: insights into angiosperm evolution, floral development and chemical biosynthesis.</title>
        <authorList>
            <person name="Jiao Y."/>
        </authorList>
    </citation>
    <scope>NUCLEOTIDE SEQUENCE [LARGE SCALE GENOMIC DNA]</scope>
    <source>
        <strain evidence="2">IBCAS-2021</strain>
        <tissue evidence="2">Leaf</tissue>
    </source>
</reference>
<dbReference type="Proteomes" id="UP000825729">
    <property type="component" value="Unassembled WGS sequence"/>
</dbReference>
<evidence type="ECO:0000256" key="1">
    <source>
        <dbReference type="SAM" id="MobiDB-lite"/>
    </source>
</evidence>
<organism evidence="2 3">
    <name type="scientific">Aristolochia fimbriata</name>
    <name type="common">White veined hardy Dutchman's pipe vine</name>
    <dbReference type="NCBI Taxonomy" id="158543"/>
    <lineage>
        <taxon>Eukaryota</taxon>
        <taxon>Viridiplantae</taxon>
        <taxon>Streptophyta</taxon>
        <taxon>Embryophyta</taxon>
        <taxon>Tracheophyta</taxon>
        <taxon>Spermatophyta</taxon>
        <taxon>Magnoliopsida</taxon>
        <taxon>Magnoliidae</taxon>
        <taxon>Piperales</taxon>
        <taxon>Aristolochiaceae</taxon>
        <taxon>Aristolochia</taxon>
    </lineage>
</organism>
<gene>
    <name evidence="2" type="ORF">H6P81_013614</name>
</gene>
<dbReference type="AlphaFoldDB" id="A0AAV7EGF7"/>
<name>A0AAV7EGF7_ARIFI</name>
<protein>
    <submittedName>
        <fullName evidence="2">Uncharacterized protein</fullName>
    </submittedName>
</protein>